<protein>
    <submittedName>
        <fullName evidence="5">Putative efflux system component YknX</fullName>
    </submittedName>
</protein>
<dbReference type="InterPro" id="IPR058636">
    <property type="entry name" value="Beta-barrel_YknX"/>
</dbReference>
<dbReference type="Gene3D" id="2.40.30.170">
    <property type="match status" value="1"/>
</dbReference>
<dbReference type="InterPro" id="IPR058637">
    <property type="entry name" value="YknX-like_C"/>
</dbReference>
<evidence type="ECO:0000256" key="1">
    <source>
        <dbReference type="SAM" id="Coils"/>
    </source>
</evidence>
<feature type="domain" description="YknX-like beta-barrel" evidence="4">
    <location>
        <begin position="192"/>
        <end position="279"/>
    </location>
</feature>
<name>A0A1S1V5V7_9FIRM</name>
<feature type="coiled-coil region" evidence="1">
    <location>
        <begin position="96"/>
        <end position="163"/>
    </location>
</feature>
<keyword evidence="6" id="KW-1185">Reference proteome</keyword>
<dbReference type="Gene3D" id="2.40.420.20">
    <property type="match status" value="1"/>
</dbReference>
<feature type="transmembrane region" description="Helical" evidence="2">
    <location>
        <begin position="7"/>
        <end position="27"/>
    </location>
</feature>
<dbReference type="GO" id="GO:0015562">
    <property type="term" value="F:efflux transmembrane transporter activity"/>
    <property type="evidence" value="ECO:0007669"/>
    <property type="project" value="TreeGrafter"/>
</dbReference>
<evidence type="ECO:0000259" key="3">
    <source>
        <dbReference type="Pfam" id="PF25989"/>
    </source>
</evidence>
<feature type="domain" description="YknX-like C-terminal permuted SH3-like" evidence="3">
    <location>
        <begin position="288"/>
        <end position="353"/>
    </location>
</feature>
<reference evidence="5 6" key="1">
    <citation type="submission" date="2016-09" db="EMBL/GenBank/DDBJ databases">
        <title>Genome sequence of Eubacterium angustum.</title>
        <authorList>
            <person name="Poehlein A."/>
            <person name="Daniel R."/>
        </authorList>
    </citation>
    <scope>NUCLEOTIDE SEQUENCE [LARGE SCALE GENOMIC DNA]</scope>
    <source>
        <strain evidence="5 6">DSM 1989</strain>
    </source>
</reference>
<proteinExistence type="predicted"/>
<dbReference type="Pfam" id="PF25989">
    <property type="entry name" value="YknX_C"/>
    <property type="match status" value="1"/>
</dbReference>
<dbReference type="Pfam" id="PF25990">
    <property type="entry name" value="Beta-barrel_YknX"/>
    <property type="match status" value="1"/>
</dbReference>
<accession>A0A1S1V5V7</accession>
<evidence type="ECO:0000313" key="6">
    <source>
        <dbReference type="Proteomes" id="UP000180254"/>
    </source>
</evidence>
<comment type="caution">
    <text evidence="5">The sequence shown here is derived from an EMBL/GenBank/DDBJ whole genome shotgun (WGS) entry which is preliminary data.</text>
</comment>
<evidence type="ECO:0000313" key="5">
    <source>
        <dbReference type="EMBL" id="OHW61952.1"/>
    </source>
</evidence>
<dbReference type="AlphaFoldDB" id="A0A1S1V5V7"/>
<keyword evidence="2" id="KW-0812">Transmembrane</keyword>
<keyword evidence="2" id="KW-1133">Transmembrane helix</keyword>
<keyword evidence="2" id="KW-0472">Membrane</keyword>
<dbReference type="OrthoDB" id="2155027at2"/>
<gene>
    <name evidence="5" type="primary">yknX</name>
    <name evidence="5" type="ORF">EUAN_17150</name>
</gene>
<dbReference type="GO" id="GO:1990281">
    <property type="term" value="C:efflux pump complex"/>
    <property type="evidence" value="ECO:0007669"/>
    <property type="project" value="TreeGrafter"/>
</dbReference>
<keyword evidence="1" id="KW-0175">Coiled coil</keyword>
<dbReference type="Gene3D" id="2.40.50.100">
    <property type="match status" value="1"/>
</dbReference>
<dbReference type="RefSeq" id="WP_071063636.1">
    <property type="nucleotide sequence ID" value="NZ_MKIE01000006.1"/>
</dbReference>
<evidence type="ECO:0000256" key="2">
    <source>
        <dbReference type="SAM" id="Phobius"/>
    </source>
</evidence>
<evidence type="ECO:0000259" key="4">
    <source>
        <dbReference type="Pfam" id="PF25990"/>
    </source>
</evidence>
<sequence length="355" mass="38727">MSRKKKIGFGMIGLVAILVVGMSIYAIKGSGEAEESVVQVERHTIPPREHVFVNGKIEPRNSESFGVDLSKGKVHKIHVVDGQSIESGAPIVTYRREEVESQIKELQYQIDDAKAAKNSQPSDDSGLEAVADMAASTNYDSQIKRLESQIKDLKDNEYVTENASIGGRVYIEEIDSPEGVKTERITVQSGDYVVRGTVSEKDVLKLSEGLEAEITAVSNDKKLSGTLESISTRPSDGAGQIDTQGMGMSSGQSLSEYEVIIKLESIEGVKQGFHVQAKIVYGEDRTIIPAESLVKENGKQYVFLIEDNAAKRKEIQADVQEGQKSNMVVKKGLKQGDEIVVNPPEELKDGDIVGE</sequence>
<dbReference type="PANTHER" id="PTHR30469">
    <property type="entry name" value="MULTIDRUG RESISTANCE PROTEIN MDTA"/>
    <property type="match status" value="1"/>
</dbReference>
<organism evidence="5 6">
    <name type="scientific">Andreesenia angusta</name>
    <dbReference type="NCBI Taxonomy" id="39480"/>
    <lineage>
        <taxon>Bacteria</taxon>
        <taxon>Bacillati</taxon>
        <taxon>Bacillota</taxon>
        <taxon>Tissierellia</taxon>
        <taxon>Tissierellales</taxon>
        <taxon>Gottschalkiaceae</taxon>
        <taxon>Andreesenia</taxon>
    </lineage>
</organism>
<dbReference type="Proteomes" id="UP000180254">
    <property type="component" value="Unassembled WGS sequence"/>
</dbReference>
<dbReference type="Gene3D" id="1.10.287.470">
    <property type="entry name" value="Helix hairpin bin"/>
    <property type="match status" value="1"/>
</dbReference>
<dbReference type="STRING" id="39480.EUAN_17150"/>
<dbReference type="EMBL" id="MKIE01000006">
    <property type="protein sequence ID" value="OHW61952.1"/>
    <property type="molecule type" value="Genomic_DNA"/>
</dbReference>